<dbReference type="RefSeq" id="WP_188606152.1">
    <property type="nucleotide sequence ID" value="NZ_BMIC01000003.1"/>
</dbReference>
<dbReference type="Proteomes" id="UP000598120">
    <property type="component" value="Unassembled WGS sequence"/>
</dbReference>
<keyword evidence="2" id="KW-1185">Reference proteome</keyword>
<evidence type="ECO:0000313" key="1">
    <source>
        <dbReference type="EMBL" id="GFZ87814.1"/>
    </source>
</evidence>
<sequence>MKTIKKHPYRYRIWWRARLPWFLINLGIADKGKDCEIVNAEHSWYNIDNETSGCYYCRKTANGKKW</sequence>
<proteinExistence type="predicted"/>
<protein>
    <submittedName>
        <fullName evidence="1">Uncharacterized protein</fullName>
    </submittedName>
</protein>
<dbReference type="AlphaFoldDB" id="A0A8J2TT08"/>
<comment type="caution">
    <text evidence="1">The sequence shown here is derived from an EMBL/GenBank/DDBJ whole genome shotgun (WGS) entry which is preliminary data.</text>
</comment>
<accession>A0A8J2TT08</accession>
<reference evidence="1 2" key="1">
    <citation type="journal article" date="2014" name="Int. J. Syst. Evol. Microbiol.">
        <title>Complete genome sequence of Corynebacterium casei LMG S-19264T (=DSM 44701T), isolated from a smear-ripened cheese.</title>
        <authorList>
            <consortium name="US DOE Joint Genome Institute (JGI-PGF)"/>
            <person name="Walter F."/>
            <person name="Albersmeier A."/>
            <person name="Kalinowski J."/>
            <person name="Ruckert C."/>
        </authorList>
    </citation>
    <scope>NUCLEOTIDE SEQUENCE [LARGE SCALE GENOMIC DNA]</scope>
    <source>
        <strain evidence="1 2">CGMCC 1.15295</strain>
    </source>
</reference>
<name>A0A8J2TT08_9FLAO</name>
<evidence type="ECO:0000313" key="2">
    <source>
        <dbReference type="Proteomes" id="UP000598120"/>
    </source>
</evidence>
<organism evidence="1 2">
    <name type="scientific">Aquaticitalea lipolytica</name>
    <dbReference type="NCBI Taxonomy" id="1247562"/>
    <lineage>
        <taxon>Bacteria</taxon>
        <taxon>Pseudomonadati</taxon>
        <taxon>Bacteroidota</taxon>
        <taxon>Flavobacteriia</taxon>
        <taxon>Flavobacteriales</taxon>
        <taxon>Flavobacteriaceae</taxon>
        <taxon>Aquaticitalea</taxon>
    </lineage>
</organism>
<gene>
    <name evidence="1" type="ORF">GCM10011531_19180</name>
</gene>
<dbReference type="EMBL" id="BMIC01000003">
    <property type="protein sequence ID" value="GFZ87814.1"/>
    <property type="molecule type" value="Genomic_DNA"/>
</dbReference>